<dbReference type="Gene3D" id="3.20.20.80">
    <property type="entry name" value="Glycosidases"/>
    <property type="match status" value="1"/>
</dbReference>
<keyword evidence="2" id="KW-0378">Hydrolase</keyword>
<dbReference type="AlphaFoldDB" id="A0A6P7H5K5"/>
<dbReference type="GO" id="GO:0005975">
    <property type="term" value="P:carbohydrate metabolic process"/>
    <property type="evidence" value="ECO:0007669"/>
    <property type="project" value="InterPro"/>
</dbReference>
<name>A0A6P7H5K5_DIAVI</name>
<comment type="similarity">
    <text evidence="1 4">Belongs to the glycosyl hydrolase 1 family.</text>
</comment>
<dbReference type="RefSeq" id="XP_028153822.1">
    <property type="nucleotide sequence ID" value="XM_028298021.1"/>
</dbReference>
<sequence length="135" mass="15794">MILLPNLYVLKSLQAESFNDYINPLGLAYYKNLIAELKANNIEPLVTISHWDLPQVLSDVGGYYNESFPDWIRDLARVAFDEFGDDVKYWFTINEPHEVCIYDGAEKAYDCAANLLRAHAKIWHMYDEEYRSKQH</sequence>
<reference evidence="5" key="1">
    <citation type="submission" date="2025-08" db="UniProtKB">
        <authorList>
            <consortium name="RefSeq"/>
        </authorList>
    </citation>
    <scope>IDENTIFICATION</scope>
    <source>
        <tissue evidence="5">Whole insect</tissue>
    </source>
</reference>
<evidence type="ECO:0000256" key="3">
    <source>
        <dbReference type="ARBA" id="ARBA00023295"/>
    </source>
</evidence>
<evidence type="ECO:0000256" key="1">
    <source>
        <dbReference type="ARBA" id="ARBA00010838"/>
    </source>
</evidence>
<protein>
    <submittedName>
        <fullName evidence="5">Myrosinase 1-like</fullName>
    </submittedName>
</protein>
<gene>
    <name evidence="5" type="primary">LOC114347303</name>
</gene>
<evidence type="ECO:0000256" key="4">
    <source>
        <dbReference type="RuleBase" id="RU003690"/>
    </source>
</evidence>
<dbReference type="InterPro" id="IPR017853">
    <property type="entry name" value="GH"/>
</dbReference>
<dbReference type="InterPro" id="IPR001360">
    <property type="entry name" value="Glyco_hydro_1"/>
</dbReference>
<organism evidence="5">
    <name type="scientific">Diabrotica virgifera virgifera</name>
    <name type="common">western corn rootworm</name>
    <dbReference type="NCBI Taxonomy" id="50390"/>
    <lineage>
        <taxon>Eukaryota</taxon>
        <taxon>Metazoa</taxon>
        <taxon>Ecdysozoa</taxon>
        <taxon>Arthropoda</taxon>
        <taxon>Hexapoda</taxon>
        <taxon>Insecta</taxon>
        <taxon>Pterygota</taxon>
        <taxon>Neoptera</taxon>
        <taxon>Endopterygota</taxon>
        <taxon>Coleoptera</taxon>
        <taxon>Polyphaga</taxon>
        <taxon>Cucujiformia</taxon>
        <taxon>Chrysomeloidea</taxon>
        <taxon>Chrysomelidae</taxon>
        <taxon>Galerucinae</taxon>
        <taxon>Diabroticina</taxon>
        <taxon>Diabroticites</taxon>
        <taxon>Diabrotica</taxon>
    </lineage>
</organism>
<dbReference type="GO" id="GO:0008422">
    <property type="term" value="F:beta-glucosidase activity"/>
    <property type="evidence" value="ECO:0007669"/>
    <property type="project" value="TreeGrafter"/>
</dbReference>
<dbReference type="PANTHER" id="PTHR10353:SF36">
    <property type="entry name" value="LP05116P"/>
    <property type="match status" value="1"/>
</dbReference>
<evidence type="ECO:0000313" key="5">
    <source>
        <dbReference type="RefSeq" id="XP_028153822.1"/>
    </source>
</evidence>
<accession>A0A6P7H5K5</accession>
<dbReference type="InParanoid" id="A0A6P7H5K5"/>
<dbReference type="SUPFAM" id="SSF51445">
    <property type="entry name" value="(Trans)glycosidases"/>
    <property type="match status" value="1"/>
</dbReference>
<feature type="non-terminal residue" evidence="5">
    <location>
        <position position="135"/>
    </location>
</feature>
<dbReference type="PANTHER" id="PTHR10353">
    <property type="entry name" value="GLYCOSYL HYDROLASE"/>
    <property type="match status" value="1"/>
</dbReference>
<evidence type="ECO:0000256" key="2">
    <source>
        <dbReference type="ARBA" id="ARBA00022801"/>
    </source>
</evidence>
<keyword evidence="3" id="KW-0326">Glycosidase</keyword>
<proteinExistence type="inferred from homology"/>
<dbReference type="Pfam" id="PF00232">
    <property type="entry name" value="Glyco_hydro_1"/>
    <property type="match status" value="1"/>
</dbReference>